<feature type="compositionally biased region" description="Polar residues" evidence="1">
    <location>
        <begin position="59"/>
        <end position="70"/>
    </location>
</feature>
<accession>A0AB39YEJ4</accession>
<gene>
    <name evidence="2" type="ORF">AB5J51_39170</name>
</gene>
<protein>
    <recommendedName>
        <fullName evidence="3">O-acyltransferase WSD1 C-terminal domain-containing protein</fullName>
    </recommendedName>
</protein>
<evidence type="ECO:0000256" key="1">
    <source>
        <dbReference type="SAM" id="MobiDB-lite"/>
    </source>
</evidence>
<proteinExistence type="predicted"/>
<dbReference type="EMBL" id="CP165727">
    <property type="protein sequence ID" value="XDV68495.1"/>
    <property type="molecule type" value="Genomic_DNA"/>
</dbReference>
<dbReference type="RefSeq" id="WP_369780002.1">
    <property type="nucleotide sequence ID" value="NZ_CP165727.1"/>
</dbReference>
<sequence>MPTLFLHEGRILAVSFLSYGGQVVVSFTIDRALADLGDLPALWAGAVEQLWREGKHRPQASTGDSSTSITLPRPISARKHV</sequence>
<evidence type="ECO:0000313" key="2">
    <source>
        <dbReference type="EMBL" id="XDV68495.1"/>
    </source>
</evidence>
<reference evidence="2" key="1">
    <citation type="submission" date="2024-08" db="EMBL/GenBank/DDBJ databases">
        <authorList>
            <person name="Yu S.T."/>
        </authorList>
    </citation>
    <scope>NUCLEOTIDE SEQUENCE</scope>
    <source>
        <strain evidence="2">R33</strain>
    </source>
</reference>
<evidence type="ECO:0008006" key="3">
    <source>
        <dbReference type="Google" id="ProtNLM"/>
    </source>
</evidence>
<dbReference type="AlphaFoldDB" id="A0AB39YEJ4"/>
<feature type="region of interest" description="Disordered" evidence="1">
    <location>
        <begin position="54"/>
        <end position="81"/>
    </location>
</feature>
<organism evidence="2">
    <name type="scientific">Streptomyces sp. R33</name>
    <dbReference type="NCBI Taxonomy" id="3238629"/>
    <lineage>
        <taxon>Bacteria</taxon>
        <taxon>Bacillati</taxon>
        <taxon>Actinomycetota</taxon>
        <taxon>Actinomycetes</taxon>
        <taxon>Kitasatosporales</taxon>
        <taxon>Streptomycetaceae</taxon>
        <taxon>Streptomyces</taxon>
    </lineage>
</organism>
<name>A0AB39YEJ4_9ACTN</name>